<sequence length="444" mass="50652">MADNRDKQFKYRQEIQQSRREIACPFISLEKTIKLLSKSFPTWPPQMSSLGALQPDAAAMFQEAFDEAVGVNVSKELENIWRLFEPKLGIRGIPRDHLRWAFKLAHGIALSSIDTQVDSSRKDESDKYEPLPGQVIANYLDQMMYVSGETGEPSIETTGIIEDIVRQQVIEILRNCTELASRRGSRAITINDLIFQIRDDAPKVSRLRTFLSWKDVRKNVKDSDDKGGEADLGAGEDPVGGVVAGGPVDDTAKKNKKAKVGLPWEPASFFPVEVPEREDEEDEEEEEMNHITLQRLRKADERTKAMTKEEYVTWSEYRQASFTYRKGKRFREWAGFGIVTDSKPSDDIVDILGFLTFEMVQTLTEEALKIKENEDQYRERTGESAGKKRKLPGGGLFDPPSEGRTPVEPRHIQEAFRRLQQRPKKSRAMLNGTRLQQRTMLKLI</sequence>
<keyword evidence="5" id="KW-0539">Nucleus</keyword>
<protein>
    <recommendedName>
        <fullName evidence="10">SAGA complex subunit spt3</fullName>
    </recommendedName>
</protein>
<dbReference type="GO" id="GO:0006366">
    <property type="term" value="P:transcription by RNA polymerase II"/>
    <property type="evidence" value="ECO:0007669"/>
    <property type="project" value="InterPro"/>
</dbReference>
<reference evidence="8" key="1">
    <citation type="submission" date="2023-02" db="EMBL/GenBank/DDBJ databases">
        <authorList>
            <person name="Palmer J.M."/>
        </authorList>
    </citation>
    <scope>NUCLEOTIDE SEQUENCE</scope>
    <source>
        <strain evidence="8">FW57</strain>
    </source>
</reference>
<gene>
    <name evidence="8" type="ORF">NEMBOFW57_007251</name>
</gene>
<feature type="compositionally biased region" description="Basic and acidic residues" evidence="7">
    <location>
        <begin position="374"/>
        <end position="386"/>
    </location>
</feature>
<dbReference type="GO" id="GO:0046982">
    <property type="term" value="F:protein heterodimerization activity"/>
    <property type="evidence" value="ECO:0007669"/>
    <property type="project" value="InterPro"/>
</dbReference>
<proteinExistence type="inferred from homology"/>
<comment type="caution">
    <text evidence="8">The sequence shown here is derived from an EMBL/GenBank/DDBJ whole genome shotgun (WGS) entry which is preliminary data.</text>
</comment>
<dbReference type="GO" id="GO:0006357">
    <property type="term" value="P:regulation of transcription by RNA polymerase II"/>
    <property type="evidence" value="ECO:0007669"/>
    <property type="project" value="UniProtKB-ARBA"/>
</dbReference>
<dbReference type="Gene3D" id="1.10.20.10">
    <property type="entry name" value="Histone, subunit A"/>
    <property type="match status" value="1"/>
</dbReference>
<evidence type="ECO:0008006" key="10">
    <source>
        <dbReference type="Google" id="ProtNLM"/>
    </source>
</evidence>
<feature type="region of interest" description="Disordered" evidence="7">
    <location>
        <begin position="374"/>
        <end position="408"/>
    </location>
</feature>
<evidence type="ECO:0000256" key="7">
    <source>
        <dbReference type="SAM" id="MobiDB-lite"/>
    </source>
</evidence>
<comment type="similarity">
    <text evidence="6">Belongs to the SPT3 family.</text>
</comment>
<evidence type="ECO:0000256" key="1">
    <source>
        <dbReference type="ARBA" id="ARBA00004123"/>
    </source>
</evidence>
<dbReference type="PANTHER" id="PTHR11380:SF16">
    <property type="entry name" value="TRANSCRIPTION INITIATION PROTEIN SPT3 HOMOLOG"/>
    <property type="match status" value="1"/>
</dbReference>
<organism evidence="8 9">
    <name type="scientific">Staphylotrichum longicolle</name>
    <dbReference type="NCBI Taxonomy" id="669026"/>
    <lineage>
        <taxon>Eukaryota</taxon>
        <taxon>Fungi</taxon>
        <taxon>Dikarya</taxon>
        <taxon>Ascomycota</taxon>
        <taxon>Pezizomycotina</taxon>
        <taxon>Sordariomycetes</taxon>
        <taxon>Sordariomycetidae</taxon>
        <taxon>Sordariales</taxon>
        <taxon>Chaetomiaceae</taxon>
        <taxon>Staphylotrichum</taxon>
    </lineage>
</organism>
<feature type="region of interest" description="Disordered" evidence="7">
    <location>
        <begin position="220"/>
        <end position="241"/>
    </location>
</feature>
<evidence type="ECO:0000313" key="9">
    <source>
        <dbReference type="Proteomes" id="UP001197093"/>
    </source>
</evidence>
<evidence type="ECO:0000256" key="2">
    <source>
        <dbReference type="ARBA" id="ARBA00023015"/>
    </source>
</evidence>
<dbReference type="GO" id="GO:0000124">
    <property type="term" value="C:SAGA complex"/>
    <property type="evidence" value="ECO:0007669"/>
    <property type="project" value="UniProtKB-ARBA"/>
</dbReference>
<evidence type="ECO:0000313" key="8">
    <source>
        <dbReference type="EMBL" id="KAG7287737.1"/>
    </source>
</evidence>
<feature type="compositionally biased region" description="Basic and acidic residues" evidence="7">
    <location>
        <begin position="220"/>
        <end position="229"/>
    </location>
</feature>
<evidence type="ECO:0000256" key="4">
    <source>
        <dbReference type="ARBA" id="ARBA00023163"/>
    </source>
</evidence>
<dbReference type="InterPro" id="IPR009072">
    <property type="entry name" value="Histone-fold"/>
</dbReference>
<keyword evidence="3" id="KW-0010">Activator</keyword>
<comment type="subcellular location">
    <subcellularLocation>
        <location evidence="1">Nucleus</location>
    </subcellularLocation>
</comment>
<dbReference type="FunFam" id="1.10.20.10:FF:000023">
    <property type="entry name" value="transcription initiation protein SPT3 homolog"/>
    <property type="match status" value="1"/>
</dbReference>
<dbReference type="SUPFAM" id="SSF47113">
    <property type="entry name" value="Histone-fold"/>
    <property type="match status" value="2"/>
</dbReference>
<accession>A0AAD4EXZ9</accession>
<evidence type="ECO:0000256" key="6">
    <source>
        <dbReference type="ARBA" id="ARBA00061274"/>
    </source>
</evidence>
<keyword evidence="9" id="KW-1185">Reference proteome</keyword>
<dbReference type="EMBL" id="JAHCVI010000003">
    <property type="protein sequence ID" value="KAG7287737.1"/>
    <property type="molecule type" value="Genomic_DNA"/>
</dbReference>
<evidence type="ECO:0000256" key="3">
    <source>
        <dbReference type="ARBA" id="ARBA00023159"/>
    </source>
</evidence>
<dbReference type="Proteomes" id="UP001197093">
    <property type="component" value="Unassembled WGS sequence"/>
</dbReference>
<keyword evidence="4" id="KW-0804">Transcription</keyword>
<dbReference type="AlphaFoldDB" id="A0AAD4EXZ9"/>
<dbReference type="InterPro" id="IPR003195">
    <property type="entry name" value="TFIID_TAF13"/>
</dbReference>
<dbReference type="Pfam" id="PF02269">
    <property type="entry name" value="TFIID-18kDa"/>
    <property type="match status" value="1"/>
</dbReference>
<dbReference type="GO" id="GO:0003712">
    <property type="term" value="F:transcription coregulator activity"/>
    <property type="evidence" value="ECO:0007669"/>
    <property type="project" value="TreeGrafter"/>
</dbReference>
<dbReference type="GO" id="GO:0005634">
    <property type="term" value="C:nucleus"/>
    <property type="evidence" value="ECO:0007669"/>
    <property type="project" value="UniProtKB-SubCell"/>
</dbReference>
<dbReference type="CDD" id="cd22926">
    <property type="entry name" value="HFD_SPT3"/>
    <property type="match status" value="1"/>
</dbReference>
<evidence type="ECO:0000256" key="5">
    <source>
        <dbReference type="ARBA" id="ARBA00023242"/>
    </source>
</evidence>
<dbReference type="PANTHER" id="PTHR11380">
    <property type="entry name" value="TRANSCRIPTION INITIATION FACTOR TFIID/SUPT3-RELATED"/>
    <property type="match status" value="1"/>
</dbReference>
<keyword evidence="2" id="KW-0805">Transcription regulation</keyword>
<name>A0AAD4EXZ9_9PEZI</name>